<dbReference type="InterPro" id="IPR051113">
    <property type="entry name" value="Integrator_subunit6"/>
</dbReference>
<reference evidence="4" key="3">
    <citation type="submission" date="2025-09" db="UniProtKB">
        <authorList>
            <consortium name="Ensembl"/>
        </authorList>
    </citation>
    <scope>IDENTIFICATION</scope>
</reference>
<dbReference type="OMA" id="AFWPDST"/>
<evidence type="ECO:0000313" key="4">
    <source>
        <dbReference type="Ensembl" id="ENSCSAVP00000016886.1"/>
    </source>
</evidence>
<dbReference type="InterPro" id="IPR029307">
    <property type="entry name" value="INT_SG_DDX_CT_C"/>
</dbReference>
<sequence length="798" mass="89735">MQTVVFVIDNSASMNQTCYLGKSLLDVAKGAVESFIKQRGNRGDKYMLVTFDEAPNGIRAGWRECQNHGVVLNRLKNLTADGLTTLGYSLRLSFDLLGVNRHLTNIDTYGMGRSPFYLDPSMIIAITDGAKLSSSSAVYDELHLPMTNPLPGSELTKEPFRWDQRLYLTYVLLPPCNSNSRAGSIRHVCPTAIVICRISRHGGRSYCIKTQKTLYSSALTRWCRQSQSGVQMGLNLISEQPSWHSLHRTDICKANVLNSGPVGHWPLPEAYCPDQKAPTLPPRTAHPILRFICENVEPILLTNFPYDKYELEPSPLTQVLLEKKNSNTCWKVFVENSGKQSGVCNPCGYLKASSNLQCVNLFVMPYNYPVILPLIDQLIKQKMKPSNDWRHFFDDYLKTVPPYYMTSLRKALKQVAAPNNLIADSFITGLSYPVTVYFKKLKEQTKVAVDKFFAPLVSDPPNRGVVVTSRSSTISVTQQPNFHRLLASVSGDGTPFAQVELSQFPEFRIGQKVTGSKPHPRKFHNPFDIPRSQLLNQLREMRVNFNHVVRSSIAEADRTEIHNQPVSQMGNYQDYIKGLPAPLREANPDTPKRLHTFGNPFKLAKEKGMMIDETEDYDGPASASPKRKSGQDHGGPPHKRKRLGSFSRRMNLKSPVHESQKDLNQVSPKVEIKPQSEIIIADVRTETNDSKKTPEVLKSEQNTDPFSTETKLKEEEKQLVVETGGKNKKSDKQKQTTPHVNQNNKIKSEIIKLIRKPGLQTSKVTKLLTQLSGAAKSRNNILEALIAEAGRFKRQKLI</sequence>
<reference evidence="4" key="2">
    <citation type="submission" date="2025-08" db="UniProtKB">
        <authorList>
            <consortium name="Ensembl"/>
        </authorList>
    </citation>
    <scope>IDENTIFICATION</scope>
</reference>
<keyword evidence="5" id="KW-1185">Reference proteome</keyword>
<dbReference type="InterPro" id="IPR002035">
    <property type="entry name" value="VWF_A"/>
</dbReference>
<dbReference type="GeneTree" id="ENSGT00390000016655"/>
<dbReference type="STRING" id="51511.ENSCSAVP00000016886"/>
<dbReference type="Gene3D" id="3.40.50.410">
    <property type="entry name" value="von Willebrand factor, type A domain"/>
    <property type="match status" value="1"/>
</dbReference>
<dbReference type="PANTHER" id="PTHR12957:SF2">
    <property type="entry name" value="INTEGRATOR COMPLEX SUBUNIT 6"/>
    <property type="match status" value="1"/>
</dbReference>
<accession>H2ZH20</accession>
<dbReference type="Ensembl" id="ENSCSAVT00000017068.1">
    <property type="protein sequence ID" value="ENSCSAVP00000016886.1"/>
    <property type="gene ID" value="ENSCSAVG00000009930.1"/>
</dbReference>
<dbReference type="Pfam" id="PF25462">
    <property type="entry name" value="Beta-barrel_INTS6"/>
    <property type="match status" value="1"/>
</dbReference>
<feature type="region of interest" description="Disordered" evidence="2">
    <location>
        <begin position="614"/>
        <end position="669"/>
    </location>
</feature>
<dbReference type="eggNOG" id="KOG3768">
    <property type="taxonomic scope" value="Eukaryota"/>
</dbReference>
<dbReference type="Pfam" id="PF13519">
    <property type="entry name" value="VWA_2"/>
    <property type="match status" value="1"/>
</dbReference>
<dbReference type="HOGENOM" id="CLU_006789_0_0_1"/>
<dbReference type="PROSITE" id="PS50234">
    <property type="entry name" value="VWFA"/>
    <property type="match status" value="1"/>
</dbReference>
<evidence type="ECO:0000259" key="3">
    <source>
        <dbReference type="PROSITE" id="PS50234"/>
    </source>
</evidence>
<dbReference type="Pfam" id="PF15300">
    <property type="entry name" value="INT_SG_DDX_CT_C"/>
    <property type="match status" value="1"/>
</dbReference>
<evidence type="ECO:0000256" key="1">
    <source>
        <dbReference type="ARBA" id="ARBA00038284"/>
    </source>
</evidence>
<dbReference type="FunFam" id="3.40.50.410:FF:000010">
    <property type="entry name" value="Integrator complex subunit 6 like"/>
    <property type="match status" value="1"/>
</dbReference>
<reference evidence="5" key="1">
    <citation type="submission" date="2003-08" db="EMBL/GenBank/DDBJ databases">
        <authorList>
            <person name="Birren B."/>
            <person name="Nusbaum C."/>
            <person name="Abebe A."/>
            <person name="Abouelleil A."/>
            <person name="Adekoya E."/>
            <person name="Ait-zahra M."/>
            <person name="Allen N."/>
            <person name="Allen T."/>
            <person name="An P."/>
            <person name="Anderson M."/>
            <person name="Anderson S."/>
            <person name="Arachchi H."/>
            <person name="Armbruster J."/>
            <person name="Bachantsang P."/>
            <person name="Baldwin J."/>
            <person name="Barry A."/>
            <person name="Bayul T."/>
            <person name="Blitshsteyn B."/>
            <person name="Bloom T."/>
            <person name="Blye J."/>
            <person name="Boguslavskiy L."/>
            <person name="Borowsky M."/>
            <person name="Boukhgalter B."/>
            <person name="Brunache A."/>
            <person name="Butler J."/>
            <person name="Calixte N."/>
            <person name="Calvo S."/>
            <person name="Camarata J."/>
            <person name="Campo K."/>
            <person name="Chang J."/>
            <person name="Cheshatsang Y."/>
            <person name="Citroen M."/>
            <person name="Collymore A."/>
            <person name="Considine T."/>
            <person name="Cook A."/>
            <person name="Cooke P."/>
            <person name="Corum B."/>
            <person name="Cuomo C."/>
            <person name="David R."/>
            <person name="Dawoe T."/>
            <person name="Degray S."/>
            <person name="Dodge S."/>
            <person name="Dooley K."/>
            <person name="Dorje P."/>
            <person name="Dorjee K."/>
            <person name="Dorris L."/>
            <person name="Duffey N."/>
            <person name="Dupes A."/>
            <person name="Elkins T."/>
            <person name="Engels R."/>
            <person name="Erickson J."/>
            <person name="Farina A."/>
            <person name="Faro S."/>
            <person name="Ferreira P."/>
            <person name="Fischer H."/>
            <person name="Fitzgerald M."/>
            <person name="Foley K."/>
            <person name="Gage D."/>
            <person name="Galagan J."/>
            <person name="Gearin G."/>
            <person name="Gnerre S."/>
            <person name="Gnirke A."/>
            <person name="Goyette A."/>
            <person name="Graham J."/>
            <person name="Grandbois E."/>
            <person name="Gyaltsen K."/>
            <person name="Hafez N."/>
            <person name="Hagopian D."/>
            <person name="Hagos B."/>
            <person name="Hall J."/>
            <person name="Hatcher B."/>
            <person name="Heller A."/>
            <person name="Higgins H."/>
            <person name="Honan T."/>
            <person name="Horn A."/>
            <person name="Houde N."/>
            <person name="Hughes L."/>
            <person name="Hulme W."/>
            <person name="Husby E."/>
            <person name="Iliev I."/>
            <person name="Jaffe D."/>
            <person name="Jones C."/>
            <person name="Kamal M."/>
            <person name="Kamat A."/>
            <person name="Kamvysselis M."/>
            <person name="Karlsson E."/>
            <person name="Kells C."/>
            <person name="Kieu A."/>
            <person name="Kisner P."/>
            <person name="Kodira C."/>
            <person name="Kulbokas E."/>
            <person name="Labutti K."/>
            <person name="Lama D."/>
            <person name="Landers T."/>
            <person name="Leger J."/>
            <person name="Levine S."/>
            <person name="Lewis D."/>
            <person name="Lewis T."/>
            <person name="Lindblad-toh K."/>
            <person name="Liu X."/>
            <person name="Lokyitsang T."/>
            <person name="Lokyitsang Y."/>
            <person name="Lucien O."/>
            <person name="Lui A."/>
            <person name="Ma L.J."/>
            <person name="Mabbitt R."/>
            <person name="Macdonald J."/>
            <person name="Maclean C."/>
            <person name="Major J."/>
            <person name="Manning J."/>
            <person name="Marabella R."/>
            <person name="Maru K."/>
            <person name="Matthews C."/>
            <person name="Mauceli E."/>
            <person name="Mccarthy M."/>
            <person name="Mcdonough S."/>
            <person name="Mcghee T."/>
            <person name="Meldrim J."/>
            <person name="Meneus L."/>
            <person name="Mesirov J."/>
            <person name="Mihalev A."/>
            <person name="Mihova T."/>
            <person name="Mikkelsen T."/>
            <person name="Mlenga V."/>
            <person name="Moru K."/>
            <person name="Mozes J."/>
            <person name="Mulrain L."/>
            <person name="Munson G."/>
            <person name="Naylor J."/>
            <person name="Newes C."/>
            <person name="Nguyen C."/>
            <person name="Nguyen N."/>
            <person name="Nguyen T."/>
            <person name="Nicol R."/>
            <person name="Nielsen C."/>
            <person name="Nizzari M."/>
            <person name="Norbu C."/>
            <person name="Norbu N."/>
            <person name="O'donnell P."/>
            <person name="Okoawo O."/>
            <person name="O'leary S."/>
            <person name="Omotosho B."/>
            <person name="O'neill K."/>
            <person name="Osman S."/>
            <person name="Parker S."/>
            <person name="Perrin D."/>
            <person name="Phunkhang P."/>
            <person name="Piqani B."/>
            <person name="Purcell S."/>
            <person name="Rachupka T."/>
            <person name="Ramasamy U."/>
            <person name="Rameau R."/>
            <person name="Ray V."/>
            <person name="Raymond C."/>
            <person name="Retta R."/>
            <person name="Richardson S."/>
            <person name="Rise C."/>
            <person name="Rodriguez J."/>
            <person name="Rogers J."/>
            <person name="Rogov P."/>
            <person name="Rutman M."/>
            <person name="Schupbach R."/>
            <person name="Seaman C."/>
            <person name="Settipalli S."/>
            <person name="Sharpe T."/>
            <person name="Sheridan J."/>
            <person name="Sherpa N."/>
            <person name="Shi J."/>
            <person name="Smirnov S."/>
            <person name="Smith C."/>
            <person name="Sougnez C."/>
            <person name="Spencer B."/>
            <person name="Stalker J."/>
            <person name="Stange-thomann N."/>
            <person name="Stavropoulos S."/>
            <person name="Stetson K."/>
            <person name="Stone C."/>
            <person name="Stone S."/>
            <person name="Stubbs M."/>
            <person name="Talamas J."/>
            <person name="Tchuinga P."/>
            <person name="Tenzing P."/>
            <person name="Tesfaye S."/>
            <person name="Theodore J."/>
            <person name="Thoulutsang Y."/>
            <person name="Topham K."/>
            <person name="Towey S."/>
            <person name="Tsamla T."/>
            <person name="Tsomo N."/>
            <person name="Vallee D."/>
            <person name="Vassiliev H."/>
            <person name="Venkataraman V."/>
            <person name="Vinson J."/>
            <person name="Vo A."/>
            <person name="Wade C."/>
            <person name="Wang S."/>
            <person name="Wangchuk T."/>
            <person name="Wangdi T."/>
            <person name="Whittaker C."/>
            <person name="Wilkinson J."/>
            <person name="Wu Y."/>
            <person name="Wyman D."/>
            <person name="Yadav S."/>
            <person name="Yang S."/>
            <person name="Yang X."/>
            <person name="Yeager S."/>
            <person name="Yee E."/>
            <person name="Young G."/>
            <person name="Zainoun J."/>
            <person name="Zembeck L."/>
            <person name="Zimmer A."/>
            <person name="Zody M."/>
            <person name="Lander E."/>
        </authorList>
    </citation>
    <scope>NUCLEOTIDE SEQUENCE [LARGE SCALE GENOMIC DNA]</scope>
</reference>
<dbReference type="AlphaFoldDB" id="H2ZH20"/>
<feature type="region of interest" description="Disordered" evidence="2">
    <location>
        <begin position="721"/>
        <end position="743"/>
    </location>
</feature>
<dbReference type="Proteomes" id="UP000007875">
    <property type="component" value="Unassembled WGS sequence"/>
</dbReference>
<proteinExistence type="inferred from homology"/>
<evidence type="ECO:0000313" key="5">
    <source>
        <dbReference type="Proteomes" id="UP000007875"/>
    </source>
</evidence>
<protein>
    <recommendedName>
        <fullName evidence="3">VWFA domain-containing protein</fullName>
    </recommendedName>
</protein>
<dbReference type="InParanoid" id="H2ZH20"/>
<dbReference type="FunCoup" id="H2ZH20">
    <property type="interactions" value="512"/>
</dbReference>
<organism evidence="4 5">
    <name type="scientific">Ciona savignyi</name>
    <name type="common">Pacific transparent sea squirt</name>
    <dbReference type="NCBI Taxonomy" id="51511"/>
    <lineage>
        <taxon>Eukaryota</taxon>
        <taxon>Metazoa</taxon>
        <taxon>Chordata</taxon>
        <taxon>Tunicata</taxon>
        <taxon>Ascidiacea</taxon>
        <taxon>Phlebobranchia</taxon>
        <taxon>Cionidae</taxon>
        <taxon>Ciona</taxon>
    </lineage>
</organism>
<dbReference type="SUPFAM" id="SSF53300">
    <property type="entry name" value="vWA-like"/>
    <property type="match status" value="1"/>
</dbReference>
<evidence type="ECO:0000256" key="2">
    <source>
        <dbReference type="SAM" id="MobiDB-lite"/>
    </source>
</evidence>
<dbReference type="PANTHER" id="PTHR12957">
    <property type="entry name" value="DEAD/H BOX POLYPEPTIDE 26/DICE1-RELATED"/>
    <property type="match status" value="1"/>
</dbReference>
<feature type="compositionally biased region" description="Basic and acidic residues" evidence="2">
    <location>
        <begin position="683"/>
        <end position="698"/>
    </location>
</feature>
<feature type="domain" description="VWFA" evidence="3">
    <location>
        <begin position="3"/>
        <end position="129"/>
    </location>
</feature>
<dbReference type="CDD" id="cd00198">
    <property type="entry name" value="vWFA"/>
    <property type="match status" value="1"/>
</dbReference>
<feature type="region of interest" description="Disordered" evidence="2">
    <location>
        <begin position="683"/>
        <end position="707"/>
    </location>
</feature>
<dbReference type="GO" id="GO:0034472">
    <property type="term" value="P:snRNA 3'-end processing"/>
    <property type="evidence" value="ECO:0007669"/>
    <property type="project" value="TreeGrafter"/>
</dbReference>
<comment type="similarity">
    <text evidence="1">Belongs to the CT45 family.</text>
</comment>
<dbReference type="InterPro" id="IPR057413">
    <property type="entry name" value="Beta-barrel_INTS6"/>
</dbReference>
<dbReference type="GO" id="GO:0032039">
    <property type="term" value="C:integrator complex"/>
    <property type="evidence" value="ECO:0007669"/>
    <property type="project" value="TreeGrafter"/>
</dbReference>
<dbReference type="InterPro" id="IPR036465">
    <property type="entry name" value="vWFA_dom_sf"/>
</dbReference>
<name>H2ZH20_CIOSA</name>